<dbReference type="InterPro" id="IPR036052">
    <property type="entry name" value="TrpB-like_PALP_sf"/>
</dbReference>
<dbReference type="GO" id="GO:0004124">
    <property type="term" value="F:cysteine synthase activity"/>
    <property type="evidence" value="ECO:0007669"/>
    <property type="project" value="InterPro"/>
</dbReference>
<reference evidence="8" key="1">
    <citation type="journal article" date="2015" name="Nature">
        <title>Complex archaea that bridge the gap between prokaryotes and eukaryotes.</title>
        <authorList>
            <person name="Spang A."/>
            <person name="Saw J.H."/>
            <person name="Jorgensen S.L."/>
            <person name="Zaremba-Niedzwiedzka K."/>
            <person name="Martijn J."/>
            <person name="Lind A.E."/>
            <person name="van Eijk R."/>
            <person name="Schleper C."/>
            <person name="Guy L."/>
            <person name="Ettema T.J."/>
        </authorList>
    </citation>
    <scope>NUCLEOTIDE SEQUENCE</scope>
</reference>
<gene>
    <name evidence="8" type="ORF">LCGC14_1991130</name>
</gene>
<keyword evidence="5" id="KW-0663">Pyridoxal phosphate</keyword>
<name>A0A0F9F5X1_9ZZZZ</name>
<dbReference type="Gene3D" id="3.40.50.1100">
    <property type="match status" value="2"/>
</dbReference>
<dbReference type="CDD" id="cd01561">
    <property type="entry name" value="CBS_like"/>
    <property type="match status" value="1"/>
</dbReference>
<evidence type="ECO:0000256" key="2">
    <source>
        <dbReference type="ARBA" id="ARBA00007103"/>
    </source>
</evidence>
<dbReference type="GO" id="GO:0006535">
    <property type="term" value="P:cysteine biosynthetic process from serine"/>
    <property type="evidence" value="ECO:0007669"/>
    <property type="project" value="InterPro"/>
</dbReference>
<evidence type="ECO:0000256" key="6">
    <source>
        <dbReference type="ARBA" id="ARBA00023192"/>
    </source>
</evidence>
<keyword evidence="6" id="KW-0198">Cysteine biosynthesis</keyword>
<dbReference type="InterPro" id="IPR001926">
    <property type="entry name" value="TrpB-like_PALP"/>
</dbReference>
<keyword evidence="4" id="KW-0808">Transferase</keyword>
<dbReference type="PANTHER" id="PTHR10314">
    <property type="entry name" value="CYSTATHIONINE BETA-SYNTHASE"/>
    <property type="match status" value="1"/>
</dbReference>
<comment type="caution">
    <text evidence="8">The sequence shown here is derived from an EMBL/GenBank/DDBJ whole genome shotgun (WGS) entry which is preliminary data.</text>
</comment>
<evidence type="ECO:0000256" key="1">
    <source>
        <dbReference type="ARBA" id="ARBA00001933"/>
    </source>
</evidence>
<dbReference type="InterPro" id="IPR050214">
    <property type="entry name" value="Cys_Synth/Cystath_Beta-Synth"/>
</dbReference>
<evidence type="ECO:0000256" key="3">
    <source>
        <dbReference type="ARBA" id="ARBA00022605"/>
    </source>
</evidence>
<dbReference type="Pfam" id="PF00291">
    <property type="entry name" value="PALP"/>
    <property type="match status" value="1"/>
</dbReference>
<dbReference type="EMBL" id="LAZR01022460">
    <property type="protein sequence ID" value="KKL81799.1"/>
    <property type="molecule type" value="Genomic_DNA"/>
</dbReference>
<comment type="cofactor">
    <cofactor evidence="1">
        <name>pyridoxal 5'-phosphate</name>
        <dbReference type="ChEBI" id="CHEBI:597326"/>
    </cofactor>
</comment>
<evidence type="ECO:0000259" key="7">
    <source>
        <dbReference type="Pfam" id="PF00291"/>
    </source>
</evidence>
<dbReference type="AlphaFoldDB" id="A0A0F9F5X1"/>
<dbReference type="InterPro" id="IPR005856">
    <property type="entry name" value="Cys_synth"/>
</dbReference>
<protein>
    <recommendedName>
        <fullName evidence="7">Tryptophan synthase beta chain-like PALP domain-containing protein</fullName>
    </recommendedName>
</protein>
<organism evidence="8">
    <name type="scientific">marine sediment metagenome</name>
    <dbReference type="NCBI Taxonomy" id="412755"/>
    <lineage>
        <taxon>unclassified sequences</taxon>
        <taxon>metagenomes</taxon>
        <taxon>ecological metagenomes</taxon>
    </lineage>
</organism>
<evidence type="ECO:0000313" key="8">
    <source>
        <dbReference type="EMBL" id="KKL81799.1"/>
    </source>
</evidence>
<dbReference type="SUPFAM" id="SSF53686">
    <property type="entry name" value="Tryptophan synthase beta subunit-like PLP-dependent enzymes"/>
    <property type="match status" value="1"/>
</dbReference>
<sequence length="313" mass="34227">MLFQTILDAIGDTPLVRLGRSSPKAGVNIYAKLEGQNPTGSLKDRIALYMINAAEESGELTPDKTILEPTSGNTGISLAMVARVKGYRLLCVLPDIVTPEREQLLRAFGAEVVYAEGARSTNDAIFKAQRMAAEEPDRYYMPYQYGNEANPRAHYETTGLEILRDLPQVNAFVAGLGTGGTLTGVGRRLKENNPDVKIVAAVPHPGDLVQGLRSLEEGFIPPILDESVLDGRIVVDSRSSFAAVKELMEKEGIFAGISSGAVMRTAQRVAERMERGNIVVLLADGGWKYLSTALWTKEYEELTPEDVEGKVWW</sequence>
<dbReference type="NCBIfam" id="TIGR01136">
    <property type="entry name" value="cysKM"/>
    <property type="match status" value="1"/>
</dbReference>
<evidence type="ECO:0000256" key="5">
    <source>
        <dbReference type="ARBA" id="ARBA00022898"/>
    </source>
</evidence>
<dbReference type="FunFam" id="3.40.50.1100:FF:000016">
    <property type="entry name" value="Cysteine synthase A"/>
    <property type="match status" value="1"/>
</dbReference>
<keyword evidence="3" id="KW-0028">Amino-acid biosynthesis</keyword>
<accession>A0A0F9F5X1</accession>
<evidence type="ECO:0000256" key="4">
    <source>
        <dbReference type="ARBA" id="ARBA00022679"/>
    </source>
</evidence>
<comment type="similarity">
    <text evidence="2">Belongs to the cysteine synthase/cystathionine beta-synthase family.</text>
</comment>
<proteinExistence type="inferred from homology"/>
<feature type="domain" description="Tryptophan synthase beta chain-like PALP" evidence="7">
    <location>
        <begin position="6"/>
        <end position="284"/>
    </location>
</feature>